<evidence type="ECO:0000313" key="2">
    <source>
        <dbReference type="Proteomes" id="UP001347796"/>
    </source>
</evidence>
<dbReference type="Proteomes" id="UP001347796">
    <property type="component" value="Unassembled WGS sequence"/>
</dbReference>
<name>A0AAN8KBJ3_PATCE</name>
<organism evidence="1 2">
    <name type="scientific">Patella caerulea</name>
    <name type="common">Rayed Mediterranean limpet</name>
    <dbReference type="NCBI Taxonomy" id="87958"/>
    <lineage>
        <taxon>Eukaryota</taxon>
        <taxon>Metazoa</taxon>
        <taxon>Spiralia</taxon>
        <taxon>Lophotrochozoa</taxon>
        <taxon>Mollusca</taxon>
        <taxon>Gastropoda</taxon>
        <taxon>Patellogastropoda</taxon>
        <taxon>Patelloidea</taxon>
        <taxon>Patellidae</taxon>
        <taxon>Patella</taxon>
    </lineage>
</organism>
<sequence length="93" mass="9724">MVDEDGDPSLTKTLLMLTEITEKMTENAKINPKREAKKEVETDDIVLKTIGSAVVQVGSAVVSSAFGAGTTAVSAAVGLGSAAVGWLKSWWSK</sequence>
<comment type="caution">
    <text evidence="1">The sequence shown here is derived from an EMBL/GenBank/DDBJ whole genome shotgun (WGS) entry which is preliminary data.</text>
</comment>
<keyword evidence="2" id="KW-1185">Reference proteome</keyword>
<gene>
    <name evidence="1" type="ORF">SNE40_000068</name>
</gene>
<reference evidence="1 2" key="1">
    <citation type="submission" date="2024-01" db="EMBL/GenBank/DDBJ databases">
        <title>The genome of the rayed Mediterranean limpet Patella caerulea (Linnaeus, 1758).</title>
        <authorList>
            <person name="Anh-Thu Weber A."/>
            <person name="Halstead-Nussloch G."/>
        </authorList>
    </citation>
    <scope>NUCLEOTIDE SEQUENCE [LARGE SCALE GENOMIC DNA]</scope>
    <source>
        <strain evidence="1">AATW-2023a</strain>
        <tissue evidence="1">Whole specimen</tissue>
    </source>
</reference>
<evidence type="ECO:0000313" key="1">
    <source>
        <dbReference type="EMBL" id="KAK6194434.1"/>
    </source>
</evidence>
<dbReference type="AlphaFoldDB" id="A0AAN8KBJ3"/>
<dbReference type="EMBL" id="JAZGQO010000001">
    <property type="protein sequence ID" value="KAK6194434.1"/>
    <property type="molecule type" value="Genomic_DNA"/>
</dbReference>
<accession>A0AAN8KBJ3</accession>
<proteinExistence type="predicted"/>
<protein>
    <submittedName>
        <fullName evidence="1">Uncharacterized protein</fullName>
    </submittedName>
</protein>